<accession>W3XCD2</accession>
<protein>
    <recommendedName>
        <fullName evidence="6">Extracellular membrane protein CFEM domain-containing protein</fullName>
    </recommendedName>
</protein>
<name>W3XCD2_PESFW</name>
<evidence type="ECO:0008006" key="6">
    <source>
        <dbReference type="Google" id="ProtNLM"/>
    </source>
</evidence>
<feature type="region of interest" description="Disordered" evidence="1">
    <location>
        <begin position="240"/>
        <end position="266"/>
    </location>
</feature>
<sequence length="315" mass="32358">MAKVRSILLSACAAGLATAAQVPTLPLKAPDRAQITAAPVLNKAVVNAAVVNAAAASDDDSNYYGCENAGYLVEYCYDAYDYDACLCCDGSSYDPTYLDDSAKSCASYIEESLPASTYEYTFYSSLGSYCKSVGSDVCSITSAATYTSVATAPDACWSVVDIADNCAYTNSGIYEDSDEEQASCFCYTTHGRSTTWAPDVFDGEASECADWAATAETEYYSDWLALATFCQSVGDIMTTSTSGTKTSSTPPAAQTGHSGTTTSATATSTSASATAVTVTVAPSATGTSAANTMSGGASIAFGLASVVVALFAYAL</sequence>
<dbReference type="EMBL" id="KI912111">
    <property type="protein sequence ID" value="ETS83728.1"/>
    <property type="molecule type" value="Genomic_DNA"/>
</dbReference>
<evidence type="ECO:0000256" key="3">
    <source>
        <dbReference type="SAM" id="SignalP"/>
    </source>
</evidence>
<keyword evidence="2" id="KW-0812">Transmembrane</keyword>
<dbReference type="InParanoid" id="W3XCD2"/>
<dbReference type="OrthoDB" id="4153189at2759"/>
<feature type="chain" id="PRO_5004834504" description="Extracellular membrane protein CFEM domain-containing protein" evidence="3">
    <location>
        <begin position="20"/>
        <end position="315"/>
    </location>
</feature>
<dbReference type="Proteomes" id="UP000030651">
    <property type="component" value="Unassembled WGS sequence"/>
</dbReference>
<keyword evidence="2" id="KW-1133">Transmembrane helix</keyword>
<organism evidence="4 5">
    <name type="scientific">Pestalotiopsis fici (strain W106-1 / CGMCC3.15140)</name>
    <dbReference type="NCBI Taxonomy" id="1229662"/>
    <lineage>
        <taxon>Eukaryota</taxon>
        <taxon>Fungi</taxon>
        <taxon>Dikarya</taxon>
        <taxon>Ascomycota</taxon>
        <taxon>Pezizomycotina</taxon>
        <taxon>Sordariomycetes</taxon>
        <taxon>Xylariomycetidae</taxon>
        <taxon>Amphisphaeriales</taxon>
        <taxon>Sporocadaceae</taxon>
        <taxon>Pestalotiopsis</taxon>
    </lineage>
</organism>
<reference evidence="5" key="1">
    <citation type="journal article" date="2015" name="BMC Genomics">
        <title>Genomic and transcriptomic analysis of the endophytic fungus Pestalotiopsis fici reveals its lifestyle and high potential for synthesis of natural products.</title>
        <authorList>
            <person name="Wang X."/>
            <person name="Zhang X."/>
            <person name="Liu L."/>
            <person name="Xiang M."/>
            <person name="Wang W."/>
            <person name="Sun X."/>
            <person name="Che Y."/>
            <person name="Guo L."/>
            <person name="Liu G."/>
            <person name="Guo L."/>
            <person name="Wang C."/>
            <person name="Yin W.B."/>
            <person name="Stadler M."/>
            <person name="Zhang X."/>
            <person name="Liu X."/>
        </authorList>
    </citation>
    <scope>NUCLEOTIDE SEQUENCE [LARGE SCALE GENOMIC DNA]</scope>
    <source>
        <strain evidence="5">W106-1 / CGMCC3.15140</strain>
    </source>
</reference>
<dbReference type="OMA" id="KTFATFC"/>
<evidence type="ECO:0000313" key="4">
    <source>
        <dbReference type="EMBL" id="ETS83728.1"/>
    </source>
</evidence>
<keyword evidence="3" id="KW-0732">Signal</keyword>
<evidence type="ECO:0000313" key="5">
    <source>
        <dbReference type="Proteomes" id="UP000030651"/>
    </source>
</evidence>
<evidence type="ECO:0000256" key="2">
    <source>
        <dbReference type="SAM" id="Phobius"/>
    </source>
</evidence>
<keyword evidence="5" id="KW-1185">Reference proteome</keyword>
<keyword evidence="2" id="KW-0472">Membrane</keyword>
<dbReference type="KEGG" id="pfy:PFICI_05604"/>
<proteinExistence type="predicted"/>
<dbReference type="eggNOG" id="ENOG502T11E">
    <property type="taxonomic scope" value="Eukaryota"/>
</dbReference>
<dbReference type="AlphaFoldDB" id="W3XCD2"/>
<gene>
    <name evidence="4" type="ORF">PFICI_05604</name>
</gene>
<evidence type="ECO:0000256" key="1">
    <source>
        <dbReference type="SAM" id="MobiDB-lite"/>
    </source>
</evidence>
<feature type="transmembrane region" description="Helical" evidence="2">
    <location>
        <begin position="293"/>
        <end position="314"/>
    </location>
</feature>
<dbReference type="RefSeq" id="XP_007832376.1">
    <property type="nucleotide sequence ID" value="XM_007834185.1"/>
</dbReference>
<dbReference type="GeneID" id="19270617"/>
<dbReference type="HOGENOM" id="CLU_883102_0_0_1"/>
<feature type="signal peptide" evidence="3">
    <location>
        <begin position="1"/>
        <end position="19"/>
    </location>
</feature>